<dbReference type="EMBL" id="NJIH01000009">
    <property type="protein sequence ID" value="OWT57615.1"/>
    <property type="molecule type" value="Genomic_DNA"/>
</dbReference>
<proteinExistence type="predicted"/>
<dbReference type="InterPro" id="IPR012312">
    <property type="entry name" value="Hemerythrin-like"/>
</dbReference>
<dbReference type="Pfam" id="PF01814">
    <property type="entry name" value="Hemerythrin"/>
    <property type="match status" value="1"/>
</dbReference>
<feature type="domain" description="Hemerythrin-like" evidence="1">
    <location>
        <begin position="3"/>
        <end position="133"/>
    </location>
</feature>
<dbReference type="Proteomes" id="UP000214603">
    <property type="component" value="Unassembled WGS sequence"/>
</dbReference>
<dbReference type="RefSeq" id="WP_088604620.1">
    <property type="nucleotide sequence ID" value="NZ_NJIH01000009.1"/>
</dbReference>
<dbReference type="AlphaFoldDB" id="A0A225M8F4"/>
<dbReference type="OrthoDB" id="8809825at2"/>
<accession>A0A225M8F4</accession>
<keyword evidence="3" id="KW-1185">Reference proteome</keyword>
<protein>
    <submittedName>
        <fullName evidence="2">Hemerythrin</fullName>
    </submittedName>
</protein>
<sequence>MDIARFKLQHVEILDSIARLREHARAGIVEHAADIAGLVVSMSSIIKVHLAVEDRMLYPAVQKQADRALAEMGRAYQEEMQKIAAAYIDFSRRWNTAAQVARDPEQFRAQANTVLKAVYQRMQKENREFYPAIEAM</sequence>
<comment type="caution">
    <text evidence="2">The sequence shown here is derived from an EMBL/GenBank/DDBJ whole genome shotgun (WGS) entry which is preliminary data.</text>
</comment>
<name>A0A225M8F4_9BURK</name>
<dbReference type="Gene3D" id="1.20.120.520">
    <property type="entry name" value="nmb1532 protein domain like"/>
    <property type="match status" value="1"/>
</dbReference>
<evidence type="ECO:0000313" key="3">
    <source>
        <dbReference type="Proteomes" id="UP000214603"/>
    </source>
</evidence>
<reference evidence="3" key="1">
    <citation type="submission" date="2017-06" db="EMBL/GenBank/DDBJ databases">
        <title>Herbaspirillum phytohormonus sp. nov., isolated from the root nodule of Robinia pseudoacacia in lead-zinc mine.</title>
        <authorList>
            <person name="Fan M."/>
            <person name="Lin Y."/>
        </authorList>
    </citation>
    <scope>NUCLEOTIDE SEQUENCE [LARGE SCALE GENOMIC DNA]</scope>
    <source>
        <strain evidence="3">SC-089</strain>
    </source>
</reference>
<organism evidence="2 3">
    <name type="scientific">Candidimonas nitroreducens</name>
    <dbReference type="NCBI Taxonomy" id="683354"/>
    <lineage>
        <taxon>Bacteria</taxon>
        <taxon>Pseudomonadati</taxon>
        <taxon>Pseudomonadota</taxon>
        <taxon>Betaproteobacteria</taxon>
        <taxon>Burkholderiales</taxon>
        <taxon>Alcaligenaceae</taxon>
        <taxon>Candidimonas</taxon>
    </lineage>
</organism>
<gene>
    <name evidence="2" type="ORF">CEY11_17140</name>
</gene>
<evidence type="ECO:0000259" key="1">
    <source>
        <dbReference type="Pfam" id="PF01814"/>
    </source>
</evidence>
<evidence type="ECO:0000313" key="2">
    <source>
        <dbReference type="EMBL" id="OWT57615.1"/>
    </source>
</evidence>